<dbReference type="GO" id="GO:0003700">
    <property type="term" value="F:DNA-binding transcription factor activity"/>
    <property type="evidence" value="ECO:0007669"/>
    <property type="project" value="TreeGrafter"/>
</dbReference>
<gene>
    <name evidence="5" type="ORF">FNH06_36755</name>
</gene>
<dbReference type="Gene3D" id="1.10.357.10">
    <property type="entry name" value="Tetracycline Repressor, domain 2"/>
    <property type="match status" value="1"/>
</dbReference>
<evidence type="ECO:0000256" key="2">
    <source>
        <dbReference type="PROSITE-ProRule" id="PRU00335"/>
    </source>
</evidence>
<dbReference type="PANTHER" id="PTHR30055:SF237">
    <property type="entry name" value="TRANSCRIPTIONAL REPRESSOR MCE3R"/>
    <property type="match status" value="1"/>
</dbReference>
<evidence type="ECO:0000313" key="5">
    <source>
        <dbReference type="EMBL" id="TVT15062.1"/>
    </source>
</evidence>
<dbReference type="InterPro" id="IPR050109">
    <property type="entry name" value="HTH-type_TetR-like_transc_reg"/>
</dbReference>
<evidence type="ECO:0000313" key="6">
    <source>
        <dbReference type="Proteomes" id="UP000318578"/>
    </source>
</evidence>
<evidence type="ECO:0000259" key="4">
    <source>
        <dbReference type="PROSITE" id="PS50977"/>
    </source>
</evidence>
<dbReference type="InterPro" id="IPR001647">
    <property type="entry name" value="HTH_TetR"/>
</dbReference>
<dbReference type="AlphaFoldDB" id="A0A557ZSV2"/>
<dbReference type="SUPFAM" id="SSF46689">
    <property type="entry name" value="Homeodomain-like"/>
    <property type="match status" value="1"/>
</dbReference>
<protein>
    <submittedName>
        <fullName evidence="5">TetR/AcrR family transcriptional regulator</fullName>
    </submittedName>
</protein>
<sequence length="225" mass="24684">MPDTGWRHYEPLELSPILTSALDAFYEQGFHGTAVRDIARRVGVTVPALYYYHENKEAILVALLETATKDVASRAFAAAEEGGGDPAAEFANVVEAVVLHMTHRVRLAALDSELRYLQPANRKHYAQTRKQLEDLLTGIIADGVRGGVFAVTEPAETSRALLGMCQAVATWYHDGGPLGPEELAARYVEIALRTVGANGGQTSSDRQLLRLPRRPVHRDRRGDGR</sequence>
<dbReference type="EMBL" id="VJZA01000123">
    <property type="protein sequence ID" value="TVT15062.1"/>
    <property type="molecule type" value="Genomic_DNA"/>
</dbReference>
<dbReference type="SUPFAM" id="SSF48498">
    <property type="entry name" value="Tetracyclin repressor-like, C-terminal domain"/>
    <property type="match status" value="1"/>
</dbReference>
<dbReference type="GO" id="GO:0000976">
    <property type="term" value="F:transcription cis-regulatory region binding"/>
    <property type="evidence" value="ECO:0007669"/>
    <property type="project" value="TreeGrafter"/>
</dbReference>
<keyword evidence="1 2" id="KW-0238">DNA-binding</keyword>
<keyword evidence="6" id="KW-1185">Reference proteome</keyword>
<dbReference type="PANTHER" id="PTHR30055">
    <property type="entry name" value="HTH-TYPE TRANSCRIPTIONAL REGULATOR RUTR"/>
    <property type="match status" value="1"/>
</dbReference>
<dbReference type="Proteomes" id="UP000318578">
    <property type="component" value="Unassembled WGS sequence"/>
</dbReference>
<name>A0A557ZSV2_9PSEU</name>
<comment type="caution">
    <text evidence="5">The sequence shown here is derived from an EMBL/GenBank/DDBJ whole genome shotgun (WGS) entry which is preliminary data.</text>
</comment>
<dbReference type="OrthoDB" id="1669699at2"/>
<dbReference type="InterPro" id="IPR041490">
    <property type="entry name" value="KstR2_TetR_C"/>
</dbReference>
<dbReference type="RefSeq" id="WP_144645387.1">
    <property type="nucleotide sequence ID" value="NZ_BNAX01000001.1"/>
</dbReference>
<proteinExistence type="predicted"/>
<feature type="DNA-binding region" description="H-T-H motif" evidence="2">
    <location>
        <begin position="34"/>
        <end position="53"/>
    </location>
</feature>
<dbReference type="PRINTS" id="PR00455">
    <property type="entry name" value="HTHTETR"/>
</dbReference>
<accession>A0A557ZSV2</accession>
<dbReference type="PROSITE" id="PS50977">
    <property type="entry name" value="HTH_TETR_2"/>
    <property type="match status" value="1"/>
</dbReference>
<dbReference type="Pfam" id="PF00440">
    <property type="entry name" value="TetR_N"/>
    <property type="match status" value="1"/>
</dbReference>
<reference evidence="5 6" key="1">
    <citation type="submission" date="2019-07" db="EMBL/GenBank/DDBJ databases">
        <title>New species of Amycolatopsis and Streptomyces.</title>
        <authorList>
            <person name="Duangmal K."/>
            <person name="Teo W.F.A."/>
            <person name="Lipun K."/>
        </authorList>
    </citation>
    <scope>NUCLEOTIDE SEQUENCE [LARGE SCALE GENOMIC DNA]</scope>
    <source>
        <strain evidence="5 6">JCM 30562</strain>
    </source>
</reference>
<dbReference type="InterPro" id="IPR036271">
    <property type="entry name" value="Tet_transcr_reg_TetR-rel_C_sf"/>
</dbReference>
<evidence type="ECO:0000256" key="3">
    <source>
        <dbReference type="SAM" id="MobiDB-lite"/>
    </source>
</evidence>
<dbReference type="InterPro" id="IPR009057">
    <property type="entry name" value="Homeodomain-like_sf"/>
</dbReference>
<dbReference type="Pfam" id="PF17932">
    <property type="entry name" value="TetR_C_24"/>
    <property type="match status" value="1"/>
</dbReference>
<organism evidence="5 6">
    <name type="scientific">Amycolatopsis acidiphila</name>
    <dbReference type="NCBI Taxonomy" id="715473"/>
    <lineage>
        <taxon>Bacteria</taxon>
        <taxon>Bacillati</taxon>
        <taxon>Actinomycetota</taxon>
        <taxon>Actinomycetes</taxon>
        <taxon>Pseudonocardiales</taxon>
        <taxon>Pseudonocardiaceae</taxon>
        <taxon>Amycolatopsis</taxon>
    </lineage>
</organism>
<feature type="domain" description="HTH tetR-type" evidence="4">
    <location>
        <begin position="11"/>
        <end position="71"/>
    </location>
</feature>
<feature type="region of interest" description="Disordered" evidence="3">
    <location>
        <begin position="198"/>
        <end position="225"/>
    </location>
</feature>
<evidence type="ECO:0000256" key="1">
    <source>
        <dbReference type="ARBA" id="ARBA00023125"/>
    </source>
</evidence>